<keyword evidence="2" id="KW-1185">Reference proteome</keyword>
<comment type="caution">
    <text evidence="1">The sequence shown here is derived from an EMBL/GenBank/DDBJ whole genome shotgun (WGS) entry which is preliminary data.</text>
</comment>
<protein>
    <submittedName>
        <fullName evidence="1">Uncharacterized protein</fullName>
    </submittedName>
</protein>
<sequence length="64" mass="7115">MRLTSMAFTPVLDATGIAISIDVDGNMFVEIFSRSANYEDIDPKGDAKLGGAVDWADRVFRYRQ</sequence>
<dbReference type="EMBL" id="NRSD01000055">
    <property type="protein sequence ID" value="MBK1646943.1"/>
    <property type="molecule type" value="Genomic_DNA"/>
</dbReference>
<dbReference type="Proteomes" id="UP001138802">
    <property type="component" value="Unassembled WGS sequence"/>
</dbReference>
<reference evidence="1 2" key="1">
    <citation type="journal article" date="2020" name="Microorganisms">
        <title>Osmotic Adaptation and Compatible Solute Biosynthesis of Phototrophic Bacteria as Revealed from Genome Analyses.</title>
        <authorList>
            <person name="Imhoff J.F."/>
            <person name="Rahn T."/>
            <person name="Kunzel S."/>
            <person name="Keller A."/>
            <person name="Neulinger S.C."/>
        </authorList>
    </citation>
    <scope>NUCLEOTIDE SEQUENCE [LARGE SCALE GENOMIC DNA]</scope>
    <source>
        <strain evidence="1 2">DSM 21303</strain>
    </source>
</reference>
<organism evidence="1 2">
    <name type="scientific">Thiocapsa imhoffii</name>
    <dbReference type="NCBI Taxonomy" id="382777"/>
    <lineage>
        <taxon>Bacteria</taxon>
        <taxon>Pseudomonadati</taxon>
        <taxon>Pseudomonadota</taxon>
        <taxon>Gammaproteobacteria</taxon>
        <taxon>Chromatiales</taxon>
        <taxon>Chromatiaceae</taxon>
        <taxon>Thiocapsa</taxon>
    </lineage>
</organism>
<evidence type="ECO:0000313" key="2">
    <source>
        <dbReference type="Proteomes" id="UP001138802"/>
    </source>
</evidence>
<gene>
    <name evidence="1" type="ORF">CKO25_20445</name>
</gene>
<proteinExistence type="predicted"/>
<name>A0A9X0WLU9_9GAMM</name>
<dbReference type="AlphaFoldDB" id="A0A9X0WLU9"/>
<accession>A0A9X0WLU9</accession>
<evidence type="ECO:0000313" key="1">
    <source>
        <dbReference type="EMBL" id="MBK1646943.1"/>
    </source>
</evidence>